<proteinExistence type="predicted"/>
<dbReference type="Proteomes" id="UP000006546">
    <property type="component" value="Chromosome"/>
</dbReference>
<sequence>MTITIIGGSGFVGTRLTKRLLAGGHTVKIADKRKSVAYPELWLRCDVRNSGTETNEFPASLTDEAMAPGADDIAKKSQSMHSLAEVLKGSDVVINLAAEHRDDVTPKSLYDDVNVHGSENICNACSKLGIHKVIFTSSVAIYGFAPVGTDESGKINYFNDYGRTKYLAEEKYREWFKKDAANSAVIIRPTVIFGEQNRGNVYNLLRQIAGGKFPMVGKGTNRKSMNYVENVAAFIEYELSHDTDGGLHLYNYCDEPAYDMNHLVLDVYKYLGKPKTKLVHFPYWLAYCGGKCFDLLAFILHKKFAINSIRVKKFCQNTYFVGSNIKKTDFVPPVKLEDGLKATIEYEFVHKVEGHTFSCE</sequence>
<dbReference type="InterPro" id="IPR001509">
    <property type="entry name" value="Epimerase_deHydtase"/>
</dbReference>
<dbReference type="Pfam" id="PF01370">
    <property type="entry name" value="Epimerase"/>
    <property type="match status" value="1"/>
</dbReference>
<dbReference type="InterPro" id="IPR050177">
    <property type="entry name" value="Lipid_A_modif_metabolic_enz"/>
</dbReference>
<gene>
    <name evidence="2" type="ordered locus">Trebr_2227</name>
</gene>
<dbReference type="STRING" id="906968.Trebr_2227"/>
<reference evidence="3" key="1">
    <citation type="submission" date="2011-04" db="EMBL/GenBank/DDBJ databases">
        <title>The complete genome of Treponema brennaborense DSM 12168.</title>
        <authorList>
            <person name="Lucas S."/>
            <person name="Han J."/>
            <person name="Lapidus A."/>
            <person name="Bruce D."/>
            <person name="Goodwin L."/>
            <person name="Pitluck S."/>
            <person name="Peters L."/>
            <person name="Kyrpides N."/>
            <person name="Mavromatis K."/>
            <person name="Ivanova N."/>
            <person name="Mikhailova N."/>
            <person name="Pagani I."/>
            <person name="Teshima H."/>
            <person name="Detter J.C."/>
            <person name="Tapia R."/>
            <person name="Han C."/>
            <person name="Land M."/>
            <person name="Hauser L."/>
            <person name="Markowitz V."/>
            <person name="Cheng J.-F."/>
            <person name="Hugenholtz P."/>
            <person name="Woyke T."/>
            <person name="Wu D."/>
            <person name="Gronow S."/>
            <person name="Wellnitz S."/>
            <person name="Brambilla E."/>
            <person name="Klenk H.-P."/>
            <person name="Eisen J.A."/>
        </authorList>
    </citation>
    <scope>NUCLEOTIDE SEQUENCE [LARGE SCALE GENOMIC DNA]</scope>
    <source>
        <strain evidence="3">DSM 12168 / CIP 105900 / DD5/3</strain>
    </source>
</reference>
<dbReference type="InterPro" id="IPR036291">
    <property type="entry name" value="NAD(P)-bd_dom_sf"/>
</dbReference>
<dbReference type="HOGENOM" id="CLU_007383_6_2_12"/>
<dbReference type="EMBL" id="CP002696">
    <property type="protein sequence ID" value="AEE17638.1"/>
    <property type="molecule type" value="Genomic_DNA"/>
</dbReference>
<dbReference type="KEGG" id="tbe:Trebr_2227"/>
<dbReference type="AlphaFoldDB" id="F4LL64"/>
<organism evidence="2 3">
    <name type="scientific">Treponema brennaborense (strain DSM 12168 / CIP 105900 / DD5/3)</name>
    <dbReference type="NCBI Taxonomy" id="906968"/>
    <lineage>
        <taxon>Bacteria</taxon>
        <taxon>Pseudomonadati</taxon>
        <taxon>Spirochaetota</taxon>
        <taxon>Spirochaetia</taxon>
        <taxon>Spirochaetales</taxon>
        <taxon>Treponemataceae</taxon>
        <taxon>Treponema</taxon>
    </lineage>
</organism>
<dbReference type="Gene3D" id="3.40.50.720">
    <property type="entry name" value="NAD(P)-binding Rossmann-like Domain"/>
    <property type="match status" value="1"/>
</dbReference>
<feature type="domain" description="NAD-dependent epimerase/dehydratase" evidence="1">
    <location>
        <begin position="3"/>
        <end position="243"/>
    </location>
</feature>
<protein>
    <submittedName>
        <fullName evidence="2">UDP-N-acetylglucosamine 4-epimerase</fullName>
        <ecNumber evidence="2">5.1.3.7</ecNumber>
    </submittedName>
</protein>
<dbReference type="EC" id="5.1.3.7" evidence="2"/>
<dbReference type="RefSeq" id="WP_013759340.1">
    <property type="nucleotide sequence ID" value="NC_015500.1"/>
</dbReference>
<accession>F4LL64</accession>
<name>F4LL64_TREBD</name>
<dbReference type="GO" id="GO:0003974">
    <property type="term" value="F:UDP-N-acetylglucosamine 4-epimerase activity"/>
    <property type="evidence" value="ECO:0007669"/>
    <property type="project" value="UniProtKB-EC"/>
</dbReference>
<keyword evidence="3" id="KW-1185">Reference proteome</keyword>
<evidence type="ECO:0000313" key="3">
    <source>
        <dbReference type="Proteomes" id="UP000006546"/>
    </source>
</evidence>
<dbReference type="eggNOG" id="COG0451">
    <property type="taxonomic scope" value="Bacteria"/>
</dbReference>
<evidence type="ECO:0000259" key="1">
    <source>
        <dbReference type="Pfam" id="PF01370"/>
    </source>
</evidence>
<dbReference type="OrthoDB" id="9771073at2"/>
<dbReference type="SUPFAM" id="SSF51735">
    <property type="entry name" value="NAD(P)-binding Rossmann-fold domains"/>
    <property type="match status" value="1"/>
</dbReference>
<keyword evidence="2" id="KW-0413">Isomerase</keyword>
<evidence type="ECO:0000313" key="2">
    <source>
        <dbReference type="EMBL" id="AEE17638.1"/>
    </source>
</evidence>
<dbReference type="PANTHER" id="PTHR43245">
    <property type="entry name" value="BIFUNCTIONAL POLYMYXIN RESISTANCE PROTEIN ARNA"/>
    <property type="match status" value="1"/>
</dbReference>